<keyword evidence="12 19" id="KW-0547">Nucleotide-binding</keyword>
<comment type="similarity">
    <text evidence="7">Belongs to the CobU/CobP family.</text>
</comment>
<evidence type="ECO:0000256" key="4">
    <source>
        <dbReference type="ARBA" id="ARBA00003889"/>
    </source>
</evidence>
<feature type="binding site" evidence="19">
    <location>
        <position position="63"/>
    </location>
    <ligand>
        <name>GTP</name>
        <dbReference type="ChEBI" id="CHEBI:37565"/>
    </ligand>
</feature>
<dbReference type="SUPFAM" id="SSF52540">
    <property type="entry name" value="P-loop containing nucleoside triphosphate hydrolases"/>
    <property type="match status" value="1"/>
</dbReference>
<evidence type="ECO:0000256" key="6">
    <source>
        <dbReference type="ARBA" id="ARBA00005159"/>
    </source>
</evidence>
<comment type="catalytic activity">
    <reaction evidence="2">
        <text>adenosylcob(III)inamide phosphate + GTP + H(+) = adenosylcob(III)inamide-GDP + diphosphate</text>
        <dbReference type="Rhea" id="RHEA:22712"/>
        <dbReference type="ChEBI" id="CHEBI:15378"/>
        <dbReference type="ChEBI" id="CHEBI:33019"/>
        <dbReference type="ChEBI" id="CHEBI:37565"/>
        <dbReference type="ChEBI" id="CHEBI:58502"/>
        <dbReference type="ChEBI" id="CHEBI:60487"/>
        <dbReference type="EC" id="2.7.7.62"/>
    </reaction>
</comment>
<dbReference type="EC" id="2.7.7.62" evidence="9"/>
<keyword evidence="13 20" id="KW-0418">Kinase</keyword>
<dbReference type="GO" id="GO:0005524">
    <property type="term" value="F:ATP binding"/>
    <property type="evidence" value="ECO:0007669"/>
    <property type="project" value="UniProtKB-KW"/>
</dbReference>
<evidence type="ECO:0000256" key="1">
    <source>
        <dbReference type="ARBA" id="ARBA00000312"/>
    </source>
</evidence>
<dbReference type="InterPro" id="IPR003203">
    <property type="entry name" value="CobU/CobP"/>
</dbReference>
<sequence length="204" mass="22517">MSQLILVLGGARSGKSSFAEQIVEKYGGVDVTYIATAEARDEEMADRIKQHQSSRPEEWTTIEEPQAVSSVLGKIEQETVVLLDCVTVLVSNLLLADEELDEDEYEFAAQQREEEIMTELEKIIAQVEEKDLTLVVVSNEVGQGLVPSYQAGRIYRDVVGRANQFLAAKADEVYITYAGLPVEIKELGQATRAQFETAGGKTDD</sequence>
<evidence type="ECO:0000256" key="8">
    <source>
        <dbReference type="ARBA" id="ARBA00012016"/>
    </source>
</evidence>
<dbReference type="AlphaFoldDB" id="A0A938XWV2"/>
<dbReference type="GO" id="GO:0008820">
    <property type="term" value="F:cobinamide phosphate guanylyltransferase activity"/>
    <property type="evidence" value="ECO:0007669"/>
    <property type="project" value="UniProtKB-EC"/>
</dbReference>
<evidence type="ECO:0000256" key="16">
    <source>
        <dbReference type="ARBA" id="ARBA00029570"/>
    </source>
</evidence>
<feature type="binding site" evidence="19">
    <location>
        <begin position="35"/>
        <end position="37"/>
    </location>
    <ligand>
        <name>GTP</name>
        <dbReference type="ChEBI" id="CHEBI:37565"/>
    </ligand>
</feature>
<dbReference type="GO" id="GO:0005525">
    <property type="term" value="F:GTP binding"/>
    <property type="evidence" value="ECO:0007669"/>
    <property type="project" value="UniProtKB-KW"/>
</dbReference>
<feature type="binding site" evidence="19">
    <location>
        <position position="84"/>
    </location>
    <ligand>
        <name>GTP</name>
        <dbReference type="ChEBI" id="CHEBI:37565"/>
    </ligand>
</feature>
<dbReference type="PIRSF" id="PIRSF006135">
    <property type="entry name" value="CobU"/>
    <property type="match status" value="1"/>
</dbReference>
<evidence type="ECO:0000256" key="12">
    <source>
        <dbReference type="ARBA" id="ARBA00022741"/>
    </source>
</evidence>
<keyword evidence="21" id="KW-1185">Reference proteome</keyword>
<evidence type="ECO:0000256" key="11">
    <source>
        <dbReference type="ARBA" id="ARBA00022679"/>
    </source>
</evidence>
<comment type="catalytic activity">
    <reaction evidence="3">
        <text>adenosylcob(III)inamide + GTP = adenosylcob(III)inamide phosphate + GDP + H(+)</text>
        <dbReference type="Rhea" id="RHEA:15765"/>
        <dbReference type="ChEBI" id="CHEBI:2480"/>
        <dbReference type="ChEBI" id="CHEBI:15378"/>
        <dbReference type="ChEBI" id="CHEBI:37565"/>
        <dbReference type="ChEBI" id="CHEBI:58189"/>
        <dbReference type="ChEBI" id="CHEBI:58502"/>
        <dbReference type="EC" id="2.7.1.156"/>
    </reaction>
</comment>
<keyword evidence="10" id="KW-0169">Cobalamin biosynthesis</keyword>
<evidence type="ECO:0000256" key="17">
    <source>
        <dbReference type="ARBA" id="ARBA00030571"/>
    </source>
</evidence>
<dbReference type="GO" id="GO:0009236">
    <property type="term" value="P:cobalamin biosynthetic process"/>
    <property type="evidence" value="ECO:0007669"/>
    <property type="project" value="UniProtKB-KW"/>
</dbReference>
<feature type="binding site" evidence="19">
    <location>
        <begin position="9"/>
        <end position="16"/>
    </location>
    <ligand>
        <name>GTP</name>
        <dbReference type="ChEBI" id="CHEBI:37565"/>
    </ligand>
</feature>
<keyword evidence="11 20" id="KW-0808">Transferase</keyword>
<evidence type="ECO:0000256" key="5">
    <source>
        <dbReference type="ARBA" id="ARBA00004692"/>
    </source>
</evidence>
<reference evidence="20" key="1">
    <citation type="submission" date="2021-01" db="EMBL/GenBank/DDBJ databases">
        <title>Genomic Encyclopedia of Type Strains, Phase IV (KMG-IV): sequencing the most valuable type-strain genomes for metagenomic binning, comparative biology and taxonomic classification.</title>
        <authorList>
            <person name="Goeker M."/>
        </authorList>
    </citation>
    <scope>NUCLEOTIDE SEQUENCE</scope>
    <source>
        <strain evidence="20">DSM 23230</strain>
    </source>
</reference>
<dbReference type="EMBL" id="JAFBDQ010000009">
    <property type="protein sequence ID" value="MBM7557117.1"/>
    <property type="molecule type" value="Genomic_DNA"/>
</dbReference>
<evidence type="ECO:0000256" key="9">
    <source>
        <dbReference type="ARBA" id="ARBA00012523"/>
    </source>
</evidence>
<evidence type="ECO:0000256" key="14">
    <source>
        <dbReference type="ARBA" id="ARBA00022840"/>
    </source>
</evidence>
<organism evidence="20 21">
    <name type="scientific">Halanaerobacter jeridensis</name>
    <dbReference type="NCBI Taxonomy" id="706427"/>
    <lineage>
        <taxon>Bacteria</taxon>
        <taxon>Bacillati</taxon>
        <taxon>Bacillota</taxon>
        <taxon>Clostridia</taxon>
        <taxon>Halanaerobiales</taxon>
        <taxon>Halobacteroidaceae</taxon>
        <taxon>Halanaerobacter</taxon>
    </lineage>
</organism>
<comment type="pathway">
    <text evidence="6">Cofactor biosynthesis; adenosylcobalamin biosynthesis; adenosylcobalamin from cob(II)yrinate a,c-diamide: step 5/7.</text>
</comment>
<dbReference type="PANTHER" id="PTHR34848:SF1">
    <property type="entry name" value="BIFUNCTIONAL ADENOSYLCOBALAMIN BIOSYNTHESIS PROTEIN COBU"/>
    <property type="match status" value="1"/>
</dbReference>
<comment type="catalytic activity">
    <reaction evidence="1">
        <text>adenosylcob(III)inamide + ATP = adenosylcob(III)inamide phosphate + ADP + H(+)</text>
        <dbReference type="Rhea" id="RHEA:15769"/>
        <dbReference type="ChEBI" id="CHEBI:2480"/>
        <dbReference type="ChEBI" id="CHEBI:15378"/>
        <dbReference type="ChEBI" id="CHEBI:30616"/>
        <dbReference type="ChEBI" id="CHEBI:58502"/>
        <dbReference type="ChEBI" id="CHEBI:456216"/>
        <dbReference type="EC" id="2.7.1.156"/>
    </reaction>
</comment>
<evidence type="ECO:0000256" key="19">
    <source>
        <dbReference type="PIRSR" id="PIRSR006135-2"/>
    </source>
</evidence>
<comment type="pathway">
    <text evidence="5">Cofactor biosynthesis; adenosylcobalamin biosynthesis; adenosylcobalamin from cob(II)yrinate a,c-diamide: step 6/7.</text>
</comment>
<keyword evidence="14" id="KW-0067">ATP-binding</keyword>
<proteinExistence type="inferred from homology"/>
<dbReference type="NCBIfam" id="NF004469">
    <property type="entry name" value="PRK05800.1"/>
    <property type="match status" value="1"/>
</dbReference>
<evidence type="ECO:0000256" key="13">
    <source>
        <dbReference type="ARBA" id="ARBA00022777"/>
    </source>
</evidence>
<evidence type="ECO:0000313" key="21">
    <source>
        <dbReference type="Proteomes" id="UP000774000"/>
    </source>
</evidence>
<comment type="function">
    <text evidence="4">Catalyzes ATP-dependent phosphorylation of adenosylcobinamide and addition of GMP to adenosylcobinamide phosphate.</text>
</comment>
<evidence type="ECO:0000256" key="2">
    <source>
        <dbReference type="ARBA" id="ARBA00000711"/>
    </source>
</evidence>
<dbReference type="Proteomes" id="UP000774000">
    <property type="component" value="Unassembled WGS sequence"/>
</dbReference>
<evidence type="ECO:0000256" key="15">
    <source>
        <dbReference type="ARBA" id="ARBA00023134"/>
    </source>
</evidence>
<dbReference type="CDD" id="cd00544">
    <property type="entry name" value="CobU"/>
    <property type="match status" value="1"/>
</dbReference>
<name>A0A938XWV2_9FIRM</name>
<dbReference type="EC" id="2.7.1.156" evidence="8"/>
<gene>
    <name evidence="20" type="ORF">JOC47_001971</name>
</gene>
<evidence type="ECO:0000256" key="3">
    <source>
        <dbReference type="ARBA" id="ARBA00001522"/>
    </source>
</evidence>
<evidence type="ECO:0000256" key="18">
    <source>
        <dbReference type="PIRSR" id="PIRSR006135-1"/>
    </source>
</evidence>
<dbReference type="Pfam" id="PF02283">
    <property type="entry name" value="CobU"/>
    <property type="match status" value="1"/>
</dbReference>
<keyword evidence="20" id="KW-0548">Nucleotidyltransferase</keyword>
<dbReference type="RefSeq" id="WP_204701879.1">
    <property type="nucleotide sequence ID" value="NZ_JAFBDQ010000009.1"/>
</dbReference>
<evidence type="ECO:0000256" key="10">
    <source>
        <dbReference type="ARBA" id="ARBA00022573"/>
    </source>
</evidence>
<protein>
    <recommendedName>
        <fullName evidence="16">Adenosylcobinamide kinase</fullName>
        <ecNumber evidence="8">2.7.1.156</ecNumber>
        <ecNumber evidence="9">2.7.7.62</ecNumber>
    </recommendedName>
    <alternativeName>
        <fullName evidence="17">Adenosylcobinamide-phosphate guanylyltransferase</fullName>
    </alternativeName>
</protein>
<dbReference type="PANTHER" id="PTHR34848">
    <property type="match status" value="1"/>
</dbReference>
<dbReference type="InterPro" id="IPR027417">
    <property type="entry name" value="P-loop_NTPase"/>
</dbReference>
<keyword evidence="15 19" id="KW-0342">GTP-binding</keyword>
<evidence type="ECO:0000313" key="20">
    <source>
        <dbReference type="EMBL" id="MBM7557117.1"/>
    </source>
</evidence>
<dbReference type="GO" id="GO:0043752">
    <property type="term" value="F:adenosylcobinamide kinase activity"/>
    <property type="evidence" value="ECO:0007669"/>
    <property type="project" value="UniProtKB-EC"/>
</dbReference>
<dbReference type="Gene3D" id="3.40.50.300">
    <property type="entry name" value="P-loop containing nucleotide triphosphate hydrolases"/>
    <property type="match status" value="1"/>
</dbReference>
<comment type="caution">
    <text evidence="20">The sequence shown here is derived from an EMBL/GenBank/DDBJ whole genome shotgun (WGS) entry which is preliminary data.</text>
</comment>
<accession>A0A938XWV2</accession>
<evidence type="ECO:0000256" key="7">
    <source>
        <dbReference type="ARBA" id="ARBA00007490"/>
    </source>
</evidence>
<feature type="active site" description="GMP-histidine intermediate" evidence="18">
    <location>
        <position position="51"/>
    </location>
</feature>